<dbReference type="Gene3D" id="3.40.109.10">
    <property type="entry name" value="NADH Oxidase"/>
    <property type="match status" value="1"/>
</dbReference>
<feature type="domain" description="Nitroreductase" evidence="3">
    <location>
        <begin position="5"/>
        <end position="51"/>
    </location>
</feature>
<accession>A0ABY4DCP4</accession>
<dbReference type="SUPFAM" id="SSF55469">
    <property type="entry name" value="FMN-dependent nitroreductase-like"/>
    <property type="match status" value="1"/>
</dbReference>
<organism evidence="4 5">
    <name type="scientific">Sphaerochaeta associata</name>
    <dbReference type="NCBI Taxonomy" id="1129264"/>
    <lineage>
        <taxon>Bacteria</taxon>
        <taxon>Pseudomonadati</taxon>
        <taxon>Spirochaetota</taxon>
        <taxon>Spirochaetia</taxon>
        <taxon>Spirochaetales</taxon>
        <taxon>Sphaerochaetaceae</taxon>
        <taxon>Sphaerochaeta</taxon>
    </lineage>
</organism>
<proteinExistence type="inferred from homology"/>
<dbReference type="Pfam" id="PF00881">
    <property type="entry name" value="Nitroreductase"/>
    <property type="match status" value="2"/>
</dbReference>
<dbReference type="PANTHER" id="PTHR43673">
    <property type="entry name" value="NAD(P)H NITROREDUCTASE YDGI-RELATED"/>
    <property type="match status" value="1"/>
</dbReference>
<dbReference type="EMBL" id="CP094929">
    <property type="protein sequence ID" value="UOM51238.1"/>
    <property type="molecule type" value="Genomic_DNA"/>
</dbReference>
<reference evidence="5" key="1">
    <citation type="journal article" date="2024" name="J Bioinform Genom">
        <title>Complete genome sequence of the type strain bacterium Sphaerochaeta associata GLS2t (VKM B-2742)t.</title>
        <authorList>
            <person name="Troshina O.Y."/>
            <person name="Tepeeva A.N."/>
            <person name="Arzamasceva V.O."/>
            <person name="Whitman W.B."/>
            <person name="Varghese N."/>
            <person name="Shapiro N."/>
            <person name="Woyke T."/>
            <person name="Kripides N.C."/>
            <person name="Vasilenko O.V."/>
        </authorList>
    </citation>
    <scope>NUCLEOTIDE SEQUENCE [LARGE SCALE GENOMIC DNA]</scope>
    <source>
        <strain evidence="5">GLS2T</strain>
    </source>
</reference>
<comment type="similarity">
    <text evidence="1">Belongs to the nitroreductase family.</text>
</comment>
<protein>
    <submittedName>
        <fullName evidence="4">Nitroreductase family protein</fullName>
    </submittedName>
</protein>
<evidence type="ECO:0000313" key="5">
    <source>
        <dbReference type="Proteomes" id="UP000829708"/>
    </source>
</evidence>
<keyword evidence="5" id="KW-1185">Reference proteome</keyword>
<name>A0ABY4DCP4_9SPIR</name>
<evidence type="ECO:0000259" key="3">
    <source>
        <dbReference type="Pfam" id="PF00881"/>
    </source>
</evidence>
<dbReference type="InterPro" id="IPR029479">
    <property type="entry name" value="Nitroreductase"/>
</dbReference>
<dbReference type="PANTHER" id="PTHR43673:SF10">
    <property type="entry name" value="NADH DEHYDROGENASE_NAD(P)H NITROREDUCTASE XCC3605-RELATED"/>
    <property type="match status" value="1"/>
</dbReference>
<dbReference type="RefSeq" id="WP_244772611.1">
    <property type="nucleotide sequence ID" value="NZ_CP094929.1"/>
</dbReference>
<feature type="domain" description="Nitroreductase" evidence="3">
    <location>
        <begin position="65"/>
        <end position="146"/>
    </location>
</feature>
<dbReference type="Proteomes" id="UP000829708">
    <property type="component" value="Chromosome"/>
</dbReference>
<evidence type="ECO:0000256" key="1">
    <source>
        <dbReference type="ARBA" id="ARBA00007118"/>
    </source>
</evidence>
<sequence length="188" mass="20974">MLQAIEERRAYRALDTKPIAQEVLVRLAQAAHTAPSAMNNQPWRYITVTDETMLSNVKETLSPGNYWAKKAPAIVAVVTNNAWGMTLGDRHFAPFELGMATMAYQIQAVSEGLHVHPIAGFNADDAKKVLGISKDDTLMIMLVLGYPGSDSELNEKHKQSERGTRIRMELEKVHAFNAWDESLRPQAK</sequence>
<dbReference type="InterPro" id="IPR000415">
    <property type="entry name" value="Nitroreductase-like"/>
</dbReference>
<keyword evidence="2" id="KW-0560">Oxidoreductase</keyword>
<evidence type="ECO:0000313" key="4">
    <source>
        <dbReference type="EMBL" id="UOM51238.1"/>
    </source>
</evidence>
<gene>
    <name evidence="4" type="ORF">MUG09_00425</name>
</gene>
<evidence type="ECO:0000256" key="2">
    <source>
        <dbReference type="ARBA" id="ARBA00023002"/>
    </source>
</evidence>